<dbReference type="PANTHER" id="PTHR12110">
    <property type="entry name" value="HYDROXYPYRUVATE ISOMERASE"/>
    <property type="match status" value="1"/>
</dbReference>
<dbReference type="PANTHER" id="PTHR12110:SF41">
    <property type="entry name" value="INOSOSE DEHYDRATASE"/>
    <property type="match status" value="1"/>
</dbReference>
<dbReference type="InterPro" id="IPR050312">
    <property type="entry name" value="IolE/XylAMocC-like"/>
</dbReference>
<dbReference type="OrthoDB" id="9801426at2"/>
<reference evidence="3" key="1">
    <citation type="submission" date="2016-10" db="EMBL/GenBank/DDBJ databases">
        <authorList>
            <person name="Varghese N."/>
            <person name="Submissions S."/>
        </authorList>
    </citation>
    <scope>NUCLEOTIDE SEQUENCE [LARGE SCALE GENOMIC DNA]</scope>
    <source>
        <strain evidence="3">Jip14</strain>
    </source>
</reference>
<evidence type="ECO:0000259" key="1">
    <source>
        <dbReference type="Pfam" id="PF01261"/>
    </source>
</evidence>
<gene>
    <name evidence="2" type="ORF">SAMN05421740_101138</name>
</gene>
<dbReference type="STRING" id="332977.SAMN05421740_101138"/>
<feature type="domain" description="Xylose isomerase-like TIM barrel" evidence="1">
    <location>
        <begin position="24"/>
        <end position="258"/>
    </location>
</feature>
<dbReference type="Proteomes" id="UP000198916">
    <property type="component" value="Unassembled WGS sequence"/>
</dbReference>
<name>A0A1H7EZQ7_9SPHI</name>
<accession>A0A1H7EZQ7</accession>
<dbReference type="Gene3D" id="3.20.20.150">
    <property type="entry name" value="Divalent-metal-dependent TIM barrel enzymes"/>
    <property type="match status" value="1"/>
</dbReference>
<dbReference type="SUPFAM" id="SSF51658">
    <property type="entry name" value="Xylose isomerase-like"/>
    <property type="match status" value="1"/>
</dbReference>
<dbReference type="InterPro" id="IPR036237">
    <property type="entry name" value="Xyl_isomerase-like_sf"/>
</dbReference>
<keyword evidence="3" id="KW-1185">Reference proteome</keyword>
<dbReference type="EMBL" id="FNZR01000001">
    <property type="protein sequence ID" value="SEK19074.1"/>
    <property type="molecule type" value="Genomic_DNA"/>
</dbReference>
<evidence type="ECO:0000313" key="3">
    <source>
        <dbReference type="Proteomes" id="UP000198916"/>
    </source>
</evidence>
<organism evidence="2 3">
    <name type="scientific">Parapedobacter koreensis</name>
    <dbReference type="NCBI Taxonomy" id="332977"/>
    <lineage>
        <taxon>Bacteria</taxon>
        <taxon>Pseudomonadati</taxon>
        <taxon>Bacteroidota</taxon>
        <taxon>Sphingobacteriia</taxon>
        <taxon>Sphingobacteriales</taxon>
        <taxon>Sphingobacteriaceae</taxon>
        <taxon>Parapedobacter</taxon>
    </lineage>
</organism>
<proteinExistence type="predicted"/>
<sequence length="283" mass="30894">MLKIGVNTFLLTSPFTNERIDIIRQFKAWGCDAVEIALEDASHIDAHLIKQALDDNDIVCSSICAAMGPGRDLRGTKAEQQNSIDYITQVLEAMAILDCPVMVGPLYSTVGRAEQTGEDAYKAQWDTVAAHLKTLASRADSLGRKLAIEPLNRYETDFINTCDQALELIQAIDHPAVGLLLDTYHMNIEEKDSAVAIRKAGKHLLHVHACGCDRGAPGGDHINWEGIRDALQAIDYSGSLVIESFTPEVKVVAKAASIWRSFEPSLEAIALKGIPFLRSHFGG</sequence>
<protein>
    <submittedName>
        <fullName evidence="2">D-psicose/D-tagatose/L-ribulose 3-epimerase</fullName>
    </submittedName>
</protein>
<dbReference type="RefSeq" id="WP_090601986.1">
    <property type="nucleotide sequence ID" value="NZ_FNZR01000001.1"/>
</dbReference>
<dbReference type="Pfam" id="PF01261">
    <property type="entry name" value="AP_endonuc_2"/>
    <property type="match status" value="1"/>
</dbReference>
<evidence type="ECO:0000313" key="2">
    <source>
        <dbReference type="EMBL" id="SEK19074.1"/>
    </source>
</evidence>
<dbReference type="AlphaFoldDB" id="A0A1H7EZQ7"/>
<dbReference type="InterPro" id="IPR013022">
    <property type="entry name" value="Xyl_isomerase-like_TIM-brl"/>
</dbReference>